<keyword evidence="3" id="KW-1185">Reference proteome</keyword>
<evidence type="ECO:0000313" key="3">
    <source>
        <dbReference type="Proteomes" id="UP001369736"/>
    </source>
</evidence>
<dbReference type="InterPro" id="IPR042262">
    <property type="entry name" value="CN_hydtase_beta_C"/>
</dbReference>
<dbReference type="Gene3D" id="1.10.472.20">
    <property type="entry name" value="Nitrile hydratase, beta subunit"/>
    <property type="match status" value="1"/>
</dbReference>
<dbReference type="InterPro" id="IPR008990">
    <property type="entry name" value="Elect_transpt_acc-like_dom_sf"/>
</dbReference>
<dbReference type="InterPro" id="IPR049054">
    <property type="entry name" value="CN_hydtase_beta-like_N"/>
</dbReference>
<dbReference type="Proteomes" id="UP001369736">
    <property type="component" value="Unassembled WGS sequence"/>
</dbReference>
<dbReference type="EMBL" id="JBBEGM010000013">
    <property type="protein sequence ID" value="MEJ2864732.1"/>
    <property type="molecule type" value="Genomic_DNA"/>
</dbReference>
<dbReference type="InterPro" id="IPR023808">
    <property type="entry name" value="Nitrile_Hydratase_acc_put"/>
</dbReference>
<dbReference type="SUPFAM" id="SSF50090">
    <property type="entry name" value="Electron transport accessory proteins"/>
    <property type="match status" value="1"/>
</dbReference>
<comment type="caution">
    <text evidence="2">The sequence shown here is derived from an EMBL/GenBank/DDBJ whole genome shotgun (WGS) entry which is preliminary data.</text>
</comment>
<organism evidence="2 3">
    <name type="scientific">Actinomycetospora flava</name>
    <dbReference type="NCBI Taxonomy" id="3129232"/>
    <lineage>
        <taxon>Bacteria</taxon>
        <taxon>Bacillati</taxon>
        <taxon>Actinomycetota</taxon>
        <taxon>Actinomycetes</taxon>
        <taxon>Pseudonocardiales</taxon>
        <taxon>Pseudonocardiaceae</taxon>
        <taxon>Actinomycetospora</taxon>
    </lineage>
</organism>
<sequence length="145" mass="15738">MSSPGSPGSPVRDATELGEARRRVESLIAGTPGGDGDAAFREPWELRAFALAVASYHAGQYEWSEFQLSLIASIRQWEADGAGDATAPWSYYEHWLTALETVLAGNGLLSEADLDERTRAVLATPRNADHHEAHREPVAIDPAVR</sequence>
<feature type="domain" description="Nitrile hydratase beta subunit-like N-terminal" evidence="1">
    <location>
        <begin position="37"/>
        <end position="130"/>
    </location>
</feature>
<dbReference type="Pfam" id="PF21006">
    <property type="entry name" value="NHase_beta_N"/>
    <property type="match status" value="1"/>
</dbReference>
<reference evidence="2 3" key="1">
    <citation type="submission" date="2024-03" db="EMBL/GenBank/DDBJ databases">
        <title>Actinomycetospora sp. OC33-EN07, a novel actinomycete isolated from wild orchid (Aerides multiflora).</title>
        <authorList>
            <person name="Suriyachadkun C."/>
        </authorList>
    </citation>
    <scope>NUCLEOTIDE SEQUENCE [LARGE SCALE GENOMIC DNA]</scope>
    <source>
        <strain evidence="2 3">OC33-EN07</strain>
    </source>
</reference>
<proteinExistence type="predicted"/>
<evidence type="ECO:0000259" key="1">
    <source>
        <dbReference type="Pfam" id="PF21006"/>
    </source>
</evidence>
<accession>A0ABU8MCD8</accession>
<evidence type="ECO:0000313" key="2">
    <source>
        <dbReference type="EMBL" id="MEJ2864732.1"/>
    </source>
</evidence>
<dbReference type="NCBIfam" id="TIGR03889">
    <property type="entry name" value="nitrile_acc"/>
    <property type="match status" value="1"/>
</dbReference>
<name>A0ABU8MCD8_9PSEU</name>
<dbReference type="RefSeq" id="WP_337706098.1">
    <property type="nucleotide sequence ID" value="NZ_JBBEGM010000013.1"/>
</dbReference>
<gene>
    <name evidence="2" type="ORF">WCD58_26485</name>
</gene>
<protein>
    <submittedName>
        <fullName evidence="2">Nitrile hydratase accessory protein</fullName>
    </submittedName>
</protein>